<comment type="caution">
    <text evidence="1">The sequence shown here is derived from an EMBL/GenBank/DDBJ whole genome shotgun (WGS) entry which is preliminary data.</text>
</comment>
<proteinExistence type="predicted"/>
<dbReference type="Proteomes" id="UP000566071">
    <property type="component" value="Unassembled WGS sequence"/>
</dbReference>
<sequence length="126" mass="13513">MGAARHCFRGVYNAKGDQVTSFSAVHNGMGSFEFTPKAGEVYTAKLSQPIAKSYPLSKIEPVGTVMHIDNPEKSDVLTVTLTGLSSLGTDSACYLTGISRGIIYYSQKIAPDQGVLSVSKNYFLRG</sequence>
<organism evidence="1 2">
    <name type="scientific">Mucilaginibacter humi</name>
    <dbReference type="NCBI Taxonomy" id="2732510"/>
    <lineage>
        <taxon>Bacteria</taxon>
        <taxon>Pseudomonadati</taxon>
        <taxon>Bacteroidota</taxon>
        <taxon>Sphingobacteriia</taxon>
        <taxon>Sphingobacteriales</taxon>
        <taxon>Sphingobacteriaceae</taxon>
        <taxon>Mucilaginibacter</taxon>
    </lineage>
</organism>
<name>A0ABX1W294_9SPHI</name>
<dbReference type="RefSeq" id="WP_175269658.1">
    <property type="nucleotide sequence ID" value="NZ_JABFCR010000026.1"/>
</dbReference>
<protein>
    <submittedName>
        <fullName evidence="1">Uncharacterized protein</fullName>
    </submittedName>
</protein>
<accession>A0ABX1W294</accession>
<evidence type="ECO:0000313" key="1">
    <source>
        <dbReference type="EMBL" id="NNU33974.1"/>
    </source>
</evidence>
<reference evidence="1 2" key="1">
    <citation type="submission" date="2020-05" db="EMBL/GenBank/DDBJ databases">
        <authorList>
            <person name="Khan S.A."/>
            <person name="Jeon C.O."/>
            <person name="Chun B.H."/>
        </authorList>
    </citation>
    <scope>NUCLEOTIDE SEQUENCE [LARGE SCALE GENOMIC DNA]</scope>
    <source>
        <strain evidence="1 2">S1162</strain>
    </source>
</reference>
<evidence type="ECO:0000313" key="2">
    <source>
        <dbReference type="Proteomes" id="UP000566071"/>
    </source>
</evidence>
<gene>
    <name evidence="1" type="ORF">HK413_07065</name>
</gene>
<dbReference type="EMBL" id="JABFCR010000026">
    <property type="protein sequence ID" value="NNU33974.1"/>
    <property type="molecule type" value="Genomic_DNA"/>
</dbReference>
<keyword evidence="2" id="KW-1185">Reference proteome</keyword>